<organism evidence="1 2">
    <name type="scientific">Roseivivax isoporae LMG 25204</name>
    <dbReference type="NCBI Taxonomy" id="1449351"/>
    <lineage>
        <taxon>Bacteria</taxon>
        <taxon>Pseudomonadati</taxon>
        <taxon>Pseudomonadota</taxon>
        <taxon>Alphaproteobacteria</taxon>
        <taxon>Rhodobacterales</taxon>
        <taxon>Roseobacteraceae</taxon>
        <taxon>Roseivivax</taxon>
    </lineage>
</organism>
<dbReference type="AlphaFoldDB" id="X7F6M1"/>
<dbReference type="EMBL" id="JAME01000018">
    <property type="protein sequence ID" value="ETX28522.1"/>
    <property type="molecule type" value="Genomic_DNA"/>
</dbReference>
<evidence type="ECO:0000313" key="2">
    <source>
        <dbReference type="Proteomes" id="UP000023430"/>
    </source>
</evidence>
<keyword evidence="2" id="KW-1185">Reference proteome</keyword>
<accession>X7F6M1</accession>
<evidence type="ECO:0000313" key="1">
    <source>
        <dbReference type="EMBL" id="ETX28522.1"/>
    </source>
</evidence>
<evidence type="ECO:0008006" key="3">
    <source>
        <dbReference type="Google" id="ProtNLM"/>
    </source>
</evidence>
<proteinExistence type="predicted"/>
<protein>
    <recommendedName>
        <fullName evidence="3">Lipopolysaccharide export system protein LptC</fullName>
    </recommendedName>
</protein>
<dbReference type="Pfam" id="PF06835">
    <property type="entry name" value="LptC"/>
    <property type="match status" value="1"/>
</dbReference>
<dbReference type="InterPro" id="IPR010664">
    <property type="entry name" value="LipoPS_assembly_LptC-rel"/>
</dbReference>
<name>X7F6M1_9RHOB</name>
<gene>
    <name evidence="1" type="ORF">RISW2_06435</name>
</gene>
<dbReference type="RefSeq" id="WP_043771778.1">
    <property type="nucleotide sequence ID" value="NZ_JAME01000018.1"/>
</dbReference>
<dbReference type="STRING" id="1449351.RISW2_06435"/>
<dbReference type="eggNOG" id="COG5375">
    <property type="taxonomic scope" value="Bacteria"/>
</dbReference>
<reference evidence="1 2" key="1">
    <citation type="submission" date="2014-01" db="EMBL/GenBank/DDBJ databases">
        <title>Roseivivax isoporae LMG 25204 Genome Sequencing.</title>
        <authorList>
            <person name="Lai Q."/>
            <person name="Li G."/>
            <person name="Shao Z."/>
        </authorList>
    </citation>
    <scope>NUCLEOTIDE SEQUENCE [LARGE SCALE GENOMIC DNA]</scope>
    <source>
        <strain evidence="1 2">LMG 25204</strain>
    </source>
</reference>
<sequence>MARGPGTYSAMVSWLKLLLPLVALGLLSTIFLFARSTDPTENIPVATARDLADRGSEEVTAPSYSGTTDSGAMLRLEAARARPDPDAEGDVLAEALTGTMTFEDGGRIDLAAPTARVVDADGTALLSGGVEIESSQGYVLRTPALTTSLSRIAVETDGRVEGTGPAGRITAGRMRIEESTAEGGAPGDVRLLFTDGVDVIYEP</sequence>
<dbReference type="OrthoDB" id="7871110at2"/>
<dbReference type="Proteomes" id="UP000023430">
    <property type="component" value="Unassembled WGS sequence"/>
</dbReference>
<comment type="caution">
    <text evidence="1">The sequence shown here is derived from an EMBL/GenBank/DDBJ whole genome shotgun (WGS) entry which is preliminary data.</text>
</comment>